<feature type="compositionally biased region" description="Polar residues" evidence="1">
    <location>
        <begin position="87"/>
        <end position="106"/>
    </location>
</feature>
<feature type="compositionally biased region" description="Low complexity" evidence="1">
    <location>
        <begin position="61"/>
        <end position="86"/>
    </location>
</feature>
<gene>
    <name evidence="2" type="ORF">HXX76_013033</name>
</gene>
<accession>A0A835SUW6</accession>
<organism evidence="2 3">
    <name type="scientific">Chlamydomonas incerta</name>
    <dbReference type="NCBI Taxonomy" id="51695"/>
    <lineage>
        <taxon>Eukaryota</taxon>
        <taxon>Viridiplantae</taxon>
        <taxon>Chlorophyta</taxon>
        <taxon>core chlorophytes</taxon>
        <taxon>Chlorophyceae</taxon>
        <taxon>CS clade</taxon>
        <taxon>Chlamydomonadales</taxon>
        <taxon>Chlamydomonadaceae</taxon>
        <taxon>Chlamydomonas</taxon>
    </lineage>
</organism>
<dbReference type="OrthoDB" id="532424at2759"/>
<dbReference type="Proteomes" id="UP000650467">
    <property type="component" value="Unassembled WGS sequence"/>
</dbReference>
<reference evidence="2" key="1">
    <citation type="journal article" date="2020" name="bioRxiv">
        <title>Comparative genomics of Chlamydomonas.</title>
        <authorList>
            <person name="Craig R.J."/>
            <person name="Hasan A.R."/>
            <person name="Ness R.W."/>
            <person name="Keightley P.D."/>
        </authorList>
    </citation>
    <scope>NUCLEOTIDE SEQUENCE</scope>
    <source>
        <strain evidence="2">SAG 7.73</strain>
    </source>
</reference>
<dbReference type="AlphaFoldDB" id="A0A835SUW6"/>
<sequence>MDAARALTRTVLNSHGSRHLGLQRGAAVPGCVRPTTGHRVGVLRATGTDGTGKPAPPALDSTTPGAASTSTSTAATGTPQPPATTSLNTTGPASPSPKPSTGNGESQQPEQQPDPDAQVVAELGGVWEGLKKEMRKDLTPEQAQVLDSIKVDDLLGDNNNLMQKVADEQLGPLLRSVGIEEDPLAFFTDLLRLGTALQLGSAAVLFYGAELAGGYDAGEAFRCVGGLALGYLTRPFFKVEQLLWPLYDTVLSFVAPGAVYEVAHSAEESAATLSRLGVAVAVASFAPQLLWGWNTEQTLQLVLPLACGWVLFDVAYMAALLIKLSGSDRQ</sequence>
<evidence type="ECO:0000256" key="1">
    <source>
        <dbReference type="SAM" id="MobiDB-lite"/>
    </source>
</evidence>
<proteinExistence type="predicted"/>
<protein>
    <submittedName>
        <fullName evidence="2">Uncharacterized protein</fullName>
    </submittedName>
</protein>
<dbReference type="EMBL" id="JAEHOC010000048">
    <property type="protein sequence ID" value="KAG2426276.1"/>
    <property type="molecule type" value="Genomic_DNA"/>
</dbReference>
<feature type="region of interest" description="Disordered" evidence="1">
    <location>
        <begin position="31"/>
        <end position="116"/>
    </location>
</feature>
<feature type="compositionally biased region" description="Low complexity" evidence="1">
    <location>
        <begin position="107"/>
        <end position="116"/>
    </location>
</feature>
<evidence type="ECO:0000313" key="3">
    <source>
        <dbReference type="Proteomes" id="UP000650467"/>
    </source>
</evidence>
<comment type="caution">
    <text evidence="2">The sequence shown here is derived from an EMBL/GenBank/DDBJ whole genome shotgun (WGS) entry which is preliminary data.</text>
</comment>
<keyword evidence="3" id="KW-1185">Reference proteome</keyword>
<evidence type="ECO:0000313" key="2">
    <source>
        <dbReference type="EMBL" id="KAG2426276.1"/>
    </source>
</evidence>
<name>A0A835SUW6_CHLIN</name>